<dbReference type="GO" id="GO:0005525">
    <property type="term" value="F:GTP binding"/>
    <property type="evidence" value="ECO:0000318"/>
    <property type="project" value="GO_Central"/>
</dbReference>
<dbReference type="GeneID" id="6748983"/>
<dbReference type="InterPro" id="IPR003578">
    <property type="entry name" value="Small_GTPase_Rho"/>
</dbReference>
<dbReference type="GO" id="GO:0042995">
    <property type="term" value="C:cell projection"/>
    <property type="evidence" value="ECO:0000318"/>
    <property type="project" value="GO_Central"/>
</dbReference>
<dbReference type="GO" id="GO:0003924">
    <property type="term" value="F:GTPase activity"/>
    <property type="evidence" value="ECO:0000318"/>
    <property type="project" value="GO_Central"/>
</dbReference>
<reference evidence="5 6" key="1">
    <citation type="journal article" date="2008" name="Nature">
        <title>The Trichoplax genome and the nature of placozoans.</title>
        <authorList>
            <person name="Srivastava M."/>
            <person name="Begovic E."/>
            <person name="Chapman J."/>
            <person name="Putnam N.H."/>
            <person name="Hellsten U."/>
            <person name="Kawashima T."/>
            <person name="Kuo A."/>
            <person name="Mitros T."/>
            <person name="Salamov A."/>
            <person name="Carpenter M.L."/>
            <person name="Signorovitch A.Y."/>
            <person name="Moreno M.A."/>
            <person name="Kamm K."/>
            <person name="Grimwood J."/>
            <person name="Schmutz J."/>
            <person name="Shapiro H."/>
            <person name="Grigoriev I.V."/>
            <person name="Buss L.W."/>
            <person name="Schierwater B."/>
            <person name="Dellaporta S.L."/>
            <person name="Rokhsar D.S."/>
        </authorList>
    </citation>
    <scope>NUCLEOTIDE SEQUENCE [LARGE SCALE GENOMIC DNA]</scope>
    <source>
        <strain evidence="5 6">Grell-BS-1999</strain>
    </source>
</reference>
<dbReference type="Gene3D" id="3.40.50.300">
    <property type="entry name" value="P-loop containing nucleotide triphosphate hydrolases"/>
    <property type="match status" value="1"/>
</dbReference>
<dbReference type="CDD" id="cd00157">
    <property type="entry name" value="Rho"/>
    <property type="match status" value="1"/>
</dbReference>
<dbReference type="SMART" id="SM00174">
    <property type="entry name" value="RHO"/>
    <property type="match status" value="1"/>
</dbReference>
<dbReference type="GO" id="GO:0006935">
    <property type="term" value="P:chemotaxis"/>
    <property type="evidence" value="ECO:0000318"/>
    <property type="project" value="GO_Central"/>
</dbReference>
<evidence type="ECO:0000256" key="1">
    <source>
        <dbReference type="ARBA" id="ARBA00004370"/>
    </source>
</evidence>
<dbReference type="InterPro" id="IPR001806">
    <property type="entry name" value="Small_GTPase"/>
</dbReference>
<dbReference type="OrthoDB" id="8830751at2759"/>
<dbReference type="SMART" id="SM00175">
    <property type="entry name" value="RAB"/>
    <property type="match status" value="1"/>
</dbReference>
<evidence type="ECO:0000313" key="5">
    <source>
        <dbReference type="EMBL" id="EDV29372.1"/>
    </source>
</evidence>
<dbReference type="PhylomeDB" id="B3RK40"/>
<dbReference type="AlphaFoldDB" id="B3RK40"/>
<dbReference type="GO" id="GO:0032956">
    <property type="term" value="P:regulation of actin cytoskeleton organization"/>
    <property type="evidence" value="ECO:0000318"/>
    <property type="project" value="GO_Central"/>
</dbReference>
<dbReference type="KEGG" id="tad:TRIADDRAFT_18429"/>
<keyword evidence="4" id="KW-0472">Membrane</keyword>
<dbReference type="PRINTS" id="PR00449">
    <property type="entry name" value="RASTRNSFRMNG"/>
</dbReference>
<dbReference type="GO" id="GO:0030865">
    <property type="term" value="P:cortical cytoskeleton organization"/>
    <property type="evidence" value="ECO:0000318"/>
    <property type="project" value="GO_Central"/>
</dbReference>
<dbReference type="GO" id="GO:0007015">
    <property type="term" value="P:actin filament organization"/>
    <property type="evidence" value="ECO:0000318"/>
    <property type="project" value="GO_Central"/>
</dbReference>
<accession>B3RK40</accession>
<keyword evidence="6" id="KW-1185">Reference proteome</keyword>
<dbReference type="InParanoid" id="B3RK40"/>
<dbReference type="GO" id="GO:0019901">
    <property type="term" value="F:protein kinase binding"/>
    <property type="evidence" value="ECO:0000318"/>
    <property type="project" value="GO_Central"/>
</dbReference>
<dbReference type="HOGENOM" id="CLU_041217_21_3_1"/>
<dbReference type="Pfam" id="PF00071">
    <property type="entry name" value="Ras"/>
    <property type="match status" value="1"/>
</dbReference>
<dbReference type="eggNOG" id="KOG0393">
    <property type="taxonomic scope" value="Eukaryota"/>
</dbReference>
<protein>
    <submittedName>
        <fullName evidence="5">Uncharacterized protein</fullName>
    </submittedName>
</protein>
<dbReference type="GO" id="GO:0007163">
    <property type="term" value="P:establishment or maintenance of cell polarity"/>
    <property type="evidence" value="ECO:0000318"/>
    <property type="project" value="GO_Central"/>
</dbReference>
<dbReference type="PROSITE" id="PS51420">
    <property type="entry name" value="RHO"/>
    <property type="match status" value="1"/>
</dbReference>
<dbReference type="SUPFAM" id="SSF52540">
    <property type="entry name" value="P-loop containing nucleoside triphosphate hydrolases"/>
    <property type="match status" value="1"/>
</dbReference>
<sequence>MTKLAIKCLLVGDNGVGKTSLMITHAENSFLEKGELPKAYRDFHVNMGYSKSKQIDLHLCNTLDGEKNEPVNAIRYKSCTFVVFCFSLVSPDSLESIREHWIHQINEDCRHVPKILVGTKLDLRNQDNSSGQVVSNGHNHVKINYVTTNMGKGVADEIGAQCYLECSSLDGEGRYEVFDQVIKIAIDQNKKANHGKSCNLM</sequence>
<organism evidence="5 6">
    <name type="scientific">Trichoplax adhaerens</name>
    <name type="common">Trichoplax reptans</name>
    <dbReference type="NCBI Taxonomy" id="10228"/>
    <lineage>
        <taxon>Eukaryota</taxon>
        <taxon>Metazoa</taxon>
        <taxon>Placozoa</taxon>
        <taxon>Uniplacotomia</taxon>
        <taxon>Trichoplacea</taxon>
        <taxon>Trichoplacidae</taxon>
        <taxon>Trichoplax</taxon>
    </lineage>
</organism>
<dbReference type="InterPro" id="IPR005225">
    <property type="entry name" value="Small_GTP-bd"/>
</dbReference>
<dbReference type="PANTHER" id="PTHR24072">
    <property type="entry name" value="RHO FAMILY GTPASE"/>
    <property type="match status" value="1"/>
</dbReference>
<dbReference type="EMBL" id="DS985241">
    <property type="protein sequence ID" value="EDV29372.1"/>
    <property type="molecule type" value="Genomic_DNA"/>
</dbReference>
<dbReference type="GO" id="GO:0005856">
    <property type="term" value="C:cytoskeleton"/>
    <property type="evidence" value="ECO:0000318"/>
    <property type="project" value="GO_Central"/>
</dbReference>
<comment type="subcellular location">
    <subcellularLocation>
        <location evidence="1">Membrane</location>
    </subcellularLocation>
</comment>
<name>B3RK40_TRIAD</name>
<evidence type="ECO:0000256" key="4">
    <source>
        <dbReference type="ARBA" id="ARBA00023136"/>
    </source>
</evidence>
<dbReference type="GO" id="GO:0005886">
    <property type="term" value="C:plasma membrane"/>
    <property type="evidence" value="ECO:0000318"/>
    <property type="project" value="GO_Central"/>
</dbReference>
<dbReference type="GO" id="GO:0007165">
    <property type="term" value="P:signal transduction"/>
    <property type="evidence" value="ECO:0000318"/>
    <property type="project" value="GO_Central"/>
</dbReference>
<dbReference type="Proteomes" id="UP000009022">
    <property type="component" value="Unassembled WGS sequence"/>
</dbReference>
<dbReference type="PROSITE" id="PS51419">
    <property type="entry name" value="RAB"/>
    <property type="match status" value="1"/>
</dbReference>
<gene>
    <name evidence="5" type="ORF">TRIADDRAFT_18429</name>
</gene>
<dbReference type="RefSeq" id="XP_002108574.1">
    <property type="nucleotide sequence ID" value="XM_002108538.1"/>
</dbReference>
<dbReference type="CTD" id="6748983"/>
<dbReference type="GO" id="GO:0031410">
    <property type="term" value="C:cytoplasmic vesicle"/>
    <property type="evidence" value="ECO:0000318"/>
    <property type="project" value="GO_Central"/>
</dbReference>
<keyword evidence="2" id="KW-0547">Nucleotide-binding</keyword>
<dbReference type="InterPro" id="IPR027417">
    <property type="entry name" value="P-loop_NTPase"/>
</dbReference>
<dbReference type="NCBIfam" id="TIGR00231">
    <property type="entry name" value="small_GTP"/>
    <property type="match status" value="1"/>
</dbReference>
<keyword evidence="3" id="KW-0342">GTP-binding</keyword>
<evidence type="ECO:0000256" key="2">
    <source>
        <dbReference type="ARBA" id="ARBA00022741"/>
    </source>
</evidence>
<dbReference type="STRING" id="10228.B3RK40"/>
<dbReference type="GO" id="GO:0008360">
    <property type="term" value="P:regulation of cell shape"/>
    <property type="evidence" value="ECO:0000318"/>
    <property type="project" value="GO_Central"/>
</dbReference>
<dbReference type="FunFam" id="3.40.50.300:FF:002060">
    <property type="entry name" value="Rho family GTPase"/>
    <property type="match status" value="1"/>
</dbReference>
<dbReference type="GO" id="GO:0007264">
    <property type="term" value="P:small GTPase-mediated signal transduction"/>
    <property type="evidence" value="ECO:0007669"/>
    <property type="project" value="InterPro"/>
</dbReference>
<evidence type="ECO:0000256" key="3">
    <source>
        <dbReference type="ARBA" id="ARBA00023134"/>
    </source>
</evidence>
<evidence type="ECO:0000313" key="6">
    <source>
        <dbReference type="Proteomes" id="UP000009022"/>
    </source>
</evidence>
<proteinExistence type="predicted"/>
<dbReference type="GO" id="GO:0010592">
    <property type="term" value="P:positive regulation of lamellipodium assembly"/>
    <property type="evidence" value="ECO:0000318"/>
    <property type="project" value="GO_Central"/>
</dbReference>